<organism evidence="2 3">
    <name type="scientific">Carlito syrichta</name>
    <name type="common">Philippine tarsier</name>
    <name type="synonym">Tarsius syrichta</name>
    <dbReference type="NCBI Taxonomy" id="1868482"/>
    <lineage>
        <taxon>Eukaryota</taxon>
        <taxon>Metazoa</taxon>
        <taxon>Chordata</taxon>
        <taxon>Craniata</taxon>
        <taxon>Vertebrata</taxon>
        <taxon>Euteleostomi</taxon>
        <taxon>Mammalia</taxon>
        <taxon>Eutheria</taxon>
        <taxon>Euarchontoglires</taxon>
        <taxon>Primates</taxon>
        <taxon>Haplorrhini</taxon>
        <taxon>Tarsiiformes</taxon>
        <taxon>Tarsiidae</taxon>
        <taxon>Carlito</taxon>
    </lineage>
</organism>
<evidence type="ECO:0000313" key="2">
    <source>
        <dbReference type="Proteomes" id="UP000189704"/>
    </source>
</evidence>
<dbReference type="GeneID" id="103253075"/>
<dbReference type="Pfam" id="PF01352">
    <property type="entry name" value="KRAB"/>
    <property type="match status" value="1"/>
</dbReference>
<dbReference type="Proteomes" id="UP000189704">
    <property type="component" value="Unplaced"/>
</dbReference>
<dbReference type="SUPFAM" id="SSF109640">
    <property type="entry name" value="KRAB domain (Kruppel-associated box)"/>
    <property type="match status" value="1"/>
</dbReference>
<accession>A0A3Q0DTD5</accession>
<feature type="domain" description="KRAB" evidence="1">
    <location>
        <begin position="14"/>
        <end position="85"/>
    </location>
</feature>
<name>A0A3Q0DTD5_CARSF</name>
<dbReference type="RefSeq" id="XP_021565043.1">
    <property type="nucleotide sequence ID" value="XM_021709368.1"/>
</dbReference>
<dbReference type="PANTHER" id="PTHR23232:SF163">
    <property type="entry name" value="ZINC FINGER PROTEIN 589"/>
    <property type="match status" value="1"/>
</dbReference>
<sequence length="132" mass="15187">MDTETFGKWEVGLLSFKDVAIEFSPDEWACLNSPQRILYRTVMLENHRNLVFLGLSVSKPDLITCLEQRKEPWNVKRHGTLAKFPAVTSHYTEGLLPEKSIEDSLAKVPMGKYGKYVFKNLCLQKSWVSVHE</sequence>
<dbReference type="InterPro" id="IPR050169">
    <property type="entry name" value="Krueppel_C2H2_ZnF"/>
</dbReference>
<dbReference type="SMART" id="SM00349">
    <property type="entry name" value="KRAB"/>
    <property type="match status" value="1"/>
</dbReference>
<dbReference type="InterPro" id="IPR001909">
    <property type="entry name" value="KRAB"/>
</dbReference>
<dbReference type="InterPro" id="IPR036051">
    <property type="entry name" value="KRAB_dom_sf"/>
</dbReference>
<keyword evidence="2" id="KW-1185">Reference proteome</keyword>
<dbReference type="PANTHER" id="PTHR23232">
    <property type="entry name" value="KRAB DOMAIN C2H2 ZINC FINGER"/>
    <property type="match status" value="1"/>
</dbReference>
<proteinExistence type="predicted"/>
<dbReference type="CDD" id="cd07765">
    <property type="entry name" value="KRAB_A-box"/>
    <property type="match status" value="1"/>
</dbReference>
<dbReference type="PROSITE" id="PS50805">
    <property type="entry name" value="KRAB"/>
    <property type="match status" value="1"/>
</dbReference>
<evidence type="ECO:0000313" key="3">
    <source>
        <dbReference type="RefSeq" id="XP_021565043.1"/>
    </source>
</evidence>
<dbReference type="OrthoDB" id="9536971at2759"/>
<dbReference type="Gene3D" id="6.10.140.140">
    <property type="match status" value="1"/>
</dbReference>
<evidence type="ECO:0000259" key="1">
    <source>
        <dbReference type="PROSITE" id="PS50805"/>
    </source>
</evidence>
<protein>
    <recommendedName>
        <fullName evidence="1">KRAB domain-containing protein</fullName>
    </recommendedName>
</protein>
<reference evidence="3" key="1">
    <citation type="submission" date="2025-08" db="UniProtKB">
        <authorList>
            <consortium name="RefSeq"/>
        </authorList>
    </citation>
    <scope>IDENTIFICATION</scope>
</reference>
<dbReference type="KEGG" id="csyr:103253075"/>
<gene>
    <name evidence="3" type="primary">LOC103253075</name>
</gene>
<dbReference type="GO" id="GO:0006355">
    <property type="term" value="P:regulation of DNA-templated transcription"/>
    <property type="evidence" value="ECO:0007669"/>
    <property type="project" value="InterPro"/>
</dbReference>
<dbReference type="AlphaFoldDB" id="A0A3Q0DTD5"/>